<gene>
    <name evidence="2" type="ORF">LtaPh_0602900</name>
</gene>
<organism evidence="2 3">
    <name type="scientific">Leishmania tarentolae</name>
    <name type="common">Sauroleishmania tarentolae</name>
    <dbReference type="NCBI Taxonomy" id="5689"/>
    <lineage>
        <taxon>Eukaryota</taxon>
        <taxon>Discoba</taxon>
        <taxon>Euglenozoa</taxon>
        <taxon>Kinetoplastea</taxon>
        <taxon>Metakinetoplastina</taxon>
        <taxon>Trypanosomatida</taxon>
        <taxon>Trypanosomatidae</taxon>
        <taxon>Leishmaniinae</taxon>
        <taxon>Leishmania</taxon>
        <taxon>lizard Leishmania</taxon>
    </lineage>
</organism>
<proteinExistence type="predicted"/>
<feature type="region of interest" description="Disordered" evidence="1">
    <location>
        <begin position="750"/>
        <end position="779"/>
    </location>
</feature>
<feature type="region of interest" description="Disordered" evidence="1">
    <location>
        <begin position="244"/>
        <end position="275"/>
    </location>
</feature>
<evidence type="ECO:0000256" key="1">
    <source>
        <dbReference type="SAM" id="MobiDB-lite"/>
    </source>
</evidence>
<dbReference type="AlphaFoldDB" id="A0A640KA87"/>
<dbReference type="OrthoDB" id="264437at2759"/>
<evidence type="ECO:0000313" key="3">
    <source>
        <dbReference type="Proteomes" id="UP000419144"/>
    </source>
</evidence>
<keyword evidence="3" id="KW-1185">Reference proteome</keyword>
<name>A0A640KA87_LEITA</name>
<dbReference type="Proteomes" id="UP000419144">
    <property type="component" value="Unassembled WGS sequence"/>
</dbReference>
<feature type="region of interest" description="Disordered" evidence="1">
    <location>
        <begin position="425"/>
        <end position="475"/>
    </location>
</feature>
<feature type="region of interest" description="Disordered" evidence="1">
    <location>
        <begin position="313"/>
        <end position="335"/>
    </location>
</feature>
<dbReference type="VEuPathDB" id="TriTrypDB:LtaPh_0602900"/>
<accession>A0A640KA87</accession>
<dbReference type="EMBL" id="BLBS01000007">
    <property type="protein sequence ID" value="GET85894.1"/>
    <property type="molecule type" value="Genomic_DNA"/>
</dbReference>
<feature type="compositionally biased region" description="Polar residues" evidence="1">
    <location>
        <begin position="750"/>
        <end position="774"/>
    </location>
</feature>
<sequence length="1005" mass="109620">MLASRYTCISASHTFTNEADADELCASTISADHYSSNDEKAPDLEVEASPPQHENSTDVDEARRDADASYFSEYAGEARRDHHAVLLPPPPLGSQVKKVGDACSRKLLPHLCSDGNSAQAVTDVVNERDVDGFGDVEYEFMVANHRNDSSPAPAPTQDAAGHLAKMIGPSPSLKSRGECGGSWLDPLHALSTPYSKDPVAVQPKKPKMPEDMSIRHQGLPHPPPHTCESRFQRRTDTVHYRGGASSVTLRGSTVTPSPSSVSERNDAASCTDDQDAREYRRANYVSPSRPSALATADAVHMLSLTDVLTHGNHEGCDGGKETSAATPTAPPRVPPHHCDARVRSPPAQPLTVTVTPPKAQQTCESDNHMCAIHPDLDTTALMGSQTRVVRDRPPRGVPLILQCTGHFQTPTRTIFIDDTMMEEDPGDGGDTVTAGPHTSVYKETGDRSDRSYSSSLSVDGVELRKGGGRGRHGGCDASNCSPEPGPGMLHSRTCQLARSASPLVSLTDAQSIGGDPVTVAYLQPQPESHHRDTDTSPSLPRPKMWEEEENTVPDLIDFSVHTDELEPSQQDESLILCGYSVEPISVSRDTSAAPEARPHHQVPLCRSYNFSATGATASVAALSVKGRGRCVSSRDVEQLQVEGEVATNGWAWPQAGGASWPPQPSHLECDVVQTVPQTYPRQPSRETYPFAGLDEDLPHTSSPALHGLRHPIEYAEETPAHGHNFHRSPRITDVLGEGARVRDSWSFSPSFHESRHVNNSAECVQTPPLSSSPATRLERSSLTLRREGRKTLQTLFARQMHSPTSSRCTTMSHGYTDARESVHSSRLIAPAVDYVATQEQLRGQRIAAEEERARLSLALDVCEAVRPHARDLLLMFLLLVEESNMQCRHRRQGQVQCRSTPTSDHRTSCGSHLDSTVWEESRVTYGTCAEAVNCVLQRHGVTRVRATRELCRRVVAWSRNHHNGQRLPTQHASLLDSLRGTADDSSVEYATFVSSVMEFSAQYPV</sequence>
<protein>
    <submittedName>
        <fullName evidence="2">Uncharacterized protein</fullName>
    </submittedName>
</protein>
<reference evidence="2" key="1">
    <citation type="submission" date="2019-11" db="EMBL/GenBank/DDBJ databases">
        <title>Leishmania tarentolae CDS.</title>
        <authorList>
            <person name="Goto Y."/>
            <person name="Yamagishi J."/>
        </authorList>
    </citation>
    <scope>NUCLEOTIDE SEQUENCE [LARGE SCALE GENOMIC DNA]</scope>
    <source>
        <strain evidence="2">Parrot Tar II</strain>
    </source>
</reference>
<evidence type="ECO:0000313" key="2">
    <source>
        <dbReference type="EMBL" id="GET85894.1"/>
    </source>
</evidence>
<feature type="compositionally biased region" description="Low complexity" evidence="1">
    <location>
        <begin position="252"/>
        <end position="262"/>
    </location>
</feature>
<feature type="region of interest" description="Disordered" evidence="1">
    <location>
        <begin position="35"/>
        <end position="63"/>
    </location>
</feature>
<comment type="caution">
    <text evidence="2">The sequence shown here is derived from an EMBL/GenBank/DDBJ whole genome shotgun (WGS) entry which is preliminary data.</text>
</comment>